<dbReference type="GO" id="GO:0003714">
    <property type="term" value="F:transcription corepressor activity"/>
    <property type="evidence" value="ECO:0007669"/>
    <property type="project" value="InterPro"/>
</dbReference>
<feature type="compositionally biased region" description="Low complexity" evidence="1">
    <location>
        <begin position="565"/>
        <end position="578"/>
    </location>
</feature>
<sequence>MAENKKLLNAYIYDFLLKSSLDETAQLFKQEADLPDTKPEMDAPQGFLYEWWQIFWDIFNARTHRGGSNLAEKYFQMQLYKQRQENSYRGMAMRAAVQSQQAEQHGEFDQEGFDPMTFSMMMADTQNTMMQGMGNNAQVPTGMVSGGASFSNAGAVPHSMQQQQPNLVAQPATGPIDTMGQQQPMGPVPQNARIPTPYYDQRTSPPHKMMAAAMAPMVGGMMSNPDQQLDAQSPLLRQSQQQTPNSNLSPPAPLNAPQQIHGGPMFQNQPPIYPYNVAGNIYPMQQNSMAQQYVQSPIMAMPTSSTSGFAGVPTEAANMGSSTLQRKRKKQQASHAAQAGTQQMMQTSNSQNQNVEKQFTSAHALHNYRRQLMVLERENKKAISSIPTEGRSAGNTPLANSHVAAHHFSNNMLPPSAMISPQTQGSPLSLELGNQGVTKERKYSRRKTDQSKKSLSEPNSPATPLTPFTGNNLTLSSTLSTVTEVPHHEAAFSPRSLNEEEKKRTYSKPPISAHSASPISTESLIDTTSSSVRKGFVPVTAQTVAVPVSLSSTKNRTGGRKTPGSSGSSNGKKSSVSSISITNSLNPMSALAATSNLNTVSTADSLLAGDTLVGDPIVPNVLPISNSGNDFSPVNQTADIDGLQNAPTLSGEVSFHFDQDDPDLLSNVKKTTETATDYVHDLSNANTESNDSELLNEKGQSTFNLDFSDPNSTYNDFNFFQFSWR</sequence>
<feature type="region of interest" description="Disordered" evidence="1">
    <location>
        <begin position="322"/>
        <end position="354"/>
    </location>
</feature>
<proteinExistence type="predicted"/>
<dbReference type="OrthoDB" id="5600002at2759"/>
<dbReference type="InterPro" id="IPR006594">
    <property type="entry name" value="LisH"/>
</dbReference>
<organism evidence="2 3">
    <name type="scientific">Eremothecium sinecaudum</name>
    <dbReference type="NCBI Taxonomy" id="45286"/>
    <lineage>
        <taxon>Eukaryota</taxon>
        <taxon>Fungi</taxon>
        <taxon>Dikarya</taxon>
        <taxon>Ascomycota</taxon>
        <taxon>Saccharomycotina</taxon>
        <taxon>Saccharomycetes</taxon>
        <taxon>Saccharomycetales</taxon>
        <taxon>Saccharomycetaceae</taxon>
        <taxon>Eremothecium</taxon>
    </lineage>
</organism>
<dbReference type="EMBL" id="CP014244">
    <property type="protein sequence ID" value="AMD20451.1"/>
    <property type="molecule type" value="Genomic_DNA"/>
</dbReference>
<gene>
    <name evidence="2" type="ORF">AW171_hschr42344</name>
</gene>
<reference evidence="2 3" key="1">
    <citation type="submission" date="2016-01" db="EMBL/GenBank/DDBJ databases">
        <title>Genome sequence of the yeast Holleya sinecauda.</title>
        <authorList>
            <person name="Dietrich F.S."/>
        </authorList>
    </citation>
    <scope>NUCLEOTIDE SEQUENCE [LARGE SCALE GENOMIC DNA]</scope>
    <source>
        <strain evidence="2 3">ATCC 58844</strain>
    </source>
</reference>
<feature type="compositionally biased region" description="Polar residues" evidence="1">
    <location>
        <begin position="456"/>
        <end position="472"/>
    </location>
</feature>
<dbReference type="Proteomes" id="UP000243052">
    <property type="component" value="Chromosome iv"/>
</dbReference>
<feature type="region of interest" description="Disordered" evidence="1">
    <location>
        <begin position="548"/>
        <end position="578"/>
    </location>
</feature>
<protein>
    <submittedName>
        <fullName evidence="2">HDL293Cp</fullName>
    </submittedName>
</protein>
<dbReference type="PANTHER" id="PTHR44376:SF5">
    <property type="entry name" value="TRANSCRIPTIONAL COREPRESSOR LEUNIG ISOFORM X1"/>
    <property type="match status" value="1"/>
</dbReference>
<dbReference type="STRING" id="45286.A0A0X8HS54"/>
<feature type="region of interest" description="Disordered" evidence="1">
    <location>
        <begin position="489"/>
        <end position="522"/>
    </location>
</feature>
<feature type="compositionally biased region" description="Low complexity" evidence="1">
    <location>
        <begin position="507"/>
        <end position="520"/>
    </location>
</feature>
<evidence type="ECO:0000313" key="2">
    <source>
        <dbReference type="EMBL" id="AMD20451.1"/>
    </source>
</evidence>
<feature type="region of interest" description="Disordered" evidence="1">
    <location>
        <begin position="236"/>
        <end position="255"/>
    </location>
</feature>
<feature type="compositionally biased region" description="Low complexity" evidence="1">
    <location>
        <begin position="336"/>
        <end position="354"/>
    </location>
</feature>
<dbReference type="InterPro" id="IPR044716">
    <property type="entry name" value="LEUNIG-like"/>
</dbReference>
<name>A0A0X8HS54_9SACH</name>
<evidence type="ECO:0000313" key="3">
    <source>
        <dbReference type="Proteomes" id="UP000243052"/>
    </source>
</evidence>
<dbReference type="PROSITE" id="PS50896">
    <property type="entry name" value="LISH"/>
    <property type="match status" value="1"/>
</dbReference>
<dbReference type="SMART" id="SM00667">
    <property type="entry name" value="LisH"/>
    <property type="match status" value="1"/>
</dbReference>
<feature type="region of interest" description="Disordered" evidence="1">
    <location>
        <begin position="412"/>
        <end position="472"/>
    </location>
</feature>
<dbReference type="RefSeq" id="XP_017987447.1">
    <property type="nucleotide sequence ID" value="XM_018131975.1"/>
</dbReference>
<accession>A0A0X8HS54</accession>
<dbReference type="Pfam" id="PF08513">
    <property type="entry name" value="LisH"/>
    <property type="match status" value="1"/>
</dbReference>
<dbReference type="PANTHER" id="PTHR44376">
    <property type="entry name" value="TRANSCRIPTIONAL REGULATOR OF FILAMENTOUS GROWTH FLO8"/>
    <property type="match status" value="1"/>
</dbReference>
<feature type="compositionally biased region" description="Polar residues" evidence="1">
    <location>
        <begin position="412"/>
        <end position="427"/>
    </location>
</feature>
<dbReference type="GeneID" id="28723697"/>
<evidence type="ECO:0000256" key="1">
    <source>
        <dbReference type="SAM" id="MobiDB-lite"/>
    </source>
</evidence>
<feature type="compositionally biased region" description="Basic and acidic residues" evidence="1">
    <location>
        <begin position="438"/>
        <end position="455"/>
    </location>
</feature>
<keyword evidence="3" id="KW-1185">Reference proteome</keyword>
<dbReference type="AlphaFoldDB" id="A0A0X8HS54"/>